<evidence type="ECO:0000313" key="1">
    <source>
        <dbReference type="EMBL" id="NZA00700.1"/>
    </source>
</evidence>
<accession>A0A853IUZ8</accession>
<organism evidence="1 2">
    <name type="scientific">Ottowia beijingensis</name>
    <dbReference type="NCBI Taxonomy" id="1207057"/>
    <lineage>
        <taxon>Bacteria</taxon>
        <taxon>Pseudomonadati</taxon>
        <taxon>Pseudomonadota</taxon>
        <taxon>Betaproteobacteria</taxon>
        <taxon>Burkholderiales</taxon>
        <taxon>Comamonadaceae</taxon>
        <taxon>Ottowia</taxon>
    </lineage>
</organism>
<dbReference type="Gene3D" id="3.40.50.1240">
    <property type="entry name" value="Phosphoglycerate mutase-like"/>
    <property type="match status" value="1"/>
</dbReference>
<reference evidence="1 2" key="1">
    <citation type="submission" date="2020-07" db="EMBL/GenBank/DDBJ databases">
        <authorList>
            <person name="Maaloum M."/>
        </authorList>
    </citation>
    <scope>NUCLEOTIDE SEQUENCE [LARGE SCALE GENOMIC DNA]</scope>
    <source>
        <strain evidence="1 2">GCS-AN-3</strain>
    </source>
</reference>
<comment type="caution">
    <text evidence="1">The sequence shown here is derived from an EMBL/GenBank/DDBJ whole genome shotgun (WGS) entry which is preliminary data.</text>
</comment>
<dbReference type="InterPro" id="IPR029033">
    <property type="entry name" value="His_PPase_superfam"/>
</dbReference>
<dbReference type="Proteomes" id="UP000589716">
    <property type="component" value="Unassembled WGS sequence"/>
</dbReference>
<dbReference type="PANTHER" id="PTHR48100:SF1">
    <property type="entry name" value="HISTIDINE PHOSPHATASE FAMILY PROTEIN-RELATED"/>
    <property type="match status" value="1"/>
</dbReference>
<dbReference type="GO" id="GO:0005737">
    <property type="term" value="C:cytoplasm"/>
    <property type="evidence" value="ECO:0007669"/>
    <property type="project" value="TreeGrafter"/>
</dbReference>
<dbReference type="GO" id="GO:0016791">
    <property type="term" value="F:phosphatase activity"/>
    <property type="evidence" value="ECO:0007669"/>
    <property type="project" value="TreeGrafter"/>
</dbReference>
<proteinExistence type="predicted"/>
<dbReference type="InterPro" id="IPR050275">
    <property type="entry name" value="PGM_Phosphatase"/>
</dbReference>
<evidence type="ECO:0000313" key="2">
    <source>
        <dbReference type="Proteomes" id="UP000589716"/>
    </source>
</evidence>
<name>A0A853IUZ8_9BURK</name>
<dbReference type="InterPro" id="IPR013078">
    <property type="entry name" value="His_Pase_superF_clade-1"/>
</dbReference>
<sequence>MRQATLWLARHAPVLAESGLCYGATDLRADDIETRAAAEALAARLPRGLTVLTSPLQRCERLALALQGLRPDLVLQTDARLREMDFGSWEGRRWADIPRAEFDRWLAGFADTPPAAGAETVRALMERVGAAWDDWRASGADALWVTHAGVMRAALLLSRGVRVPGSAAGWPAEALPFGELMVLRSAG</sequence>
<dbReference type="AlphaFoldDB" id="A0A853IUZ8"/>
<dbReference type="SMART" id="SM00855">
    <property type="entry name" value="PGAM"/>
    <property type="match status" value="1"/>
</dbReference>
<dbReference type="EMBL" id="JACCKX010000001">
    <property type="protein sequence ID" value="NZA00700.1"/>
    <property type="molecule type" value="Genomic_DNA"/>
</dbReference>
<gene>
    <name evidence="1" type="ORF">H0I39_00915</name>
</gene>
<dbReference type="Pfam" id="PF00300">
    <property type="entry name" value="His_Phos_1"/>
    <property type="match status" value="1"/>
</dbReference>
<protein>
    <submittedName>
        <fullName evidence="1">Histidine phosphatase family protein</fullName>
    </submittedName>
</protein>
<dbReference type="PANTHER" id="PTHR48100">
    <property type="entry name" value="BROAD-SPECIFICITY PHOSPHATASE YOR283W-RELATED"/>
    <property type="match status" value="1"/>
</dbReference>
<dbReference type="SUPFAM" id="SSF53254">
    <property type="entry name" value="Phosphoglycerate mutase-like"/>
    <property type="match status" value="1"/>
</dbReference>
<keyword evidence="2" id="KW-1185">Reference proteome</keyword>